<dbReference type="InterPro" id="IPR003439">
    <property type="entry name" value="ABC_transporter-like_ATP-bd"/>
</dbReference>
<keyword evidence="4" id="KW-0410">Iron transport</keyword>
<evidence type="ECO:0000256" key="8">
    <source>
        <dbReference type="ARBA" id="ARBA00023065"/>
    </source>
</evidence>
<evidence type="ECO:0000256" key="6">
    <source>
        <dbReference type="ARBA" id="ARBA00022840"/>
    </source>
</evidence>
<evidence type="ECO:0000256" key="9">
    <source>
        <dbReference type="ARBA" id="ARBA00023136"/>
    </source>
</evidence>
<proteinExistence type="predicted"/>
<evidence type="ECO:0000259" key="10">
    <source>
        <dbReference type="PROSITE" id="PS50893"/>
    </source>
</evidence>
<dbReference type="GO" id="GO:0016887">
    <property type="term" value="F:ATP hydrolysis activity"/>
    <property type="evidence" value="ECO:0007669"/>
    <property type="project" value="InterPro"/>
</dbReference>
<keyword evidence="6 11" id="KW-0067">ATP-binding</keyword>
<dbReference type="FunFam" id="3.40.50.300:FF:000134">
    <property type="entry name" value="Iron-enterobactin ABC transporter ATP-binding protein"/>
    <property type="match status" value="1"/>
</dbReference>
<keyword evidence="7" id="KW-0408">Iron</keyword>
<evidence type="ECO:0000313" key="12">
    <source>
        <dbReference type="Proteomes" id="UP000238882"/>
    </source>
</evidence>
<keyword evidence="5" id="KW-0547">Nucleotide-binding</keyword>
<dbReference type="InterPro" id="IPR027417">
    <property type="entry name" value="P-loop_NTPase"/>
</dbReference>
<gene>
    <name evidence="11" type="ORF">BTO18_01310</name>
</gene>
<keyword evidence="2" id="KW-0813">Transport</keyword>
<protein>
    <submittedName>
        <fullName evidence="11">ABC transporter ATP-binding protein</fullName>
    </submittedName>
</protein>
<dbReference type="GO" id="GO:0006826">
    <property type="term" value="P:iron ion transport"/>
    <property type="evidence" value="ECO:0007669"/>
    <property type="project" value="UniProtKB-KW"/>
</dbReference>
<keyword evidence="8" id="KW-0406">Ion transport</keyword>
<dbReference type="InterPro" id="IPR051535">
    <property type="entry name" value="Siderophore_ABC-ATPase"/>
</dbReference>
<dbReference type="Gene3D" id="3.40.50.300">
    <property type="entry name" value="P-loop containing nucleotide triphosphate hydrolases"/>
    <property type="match status" value="1"/>
</dbReference>
<evidence type="ECO:0000256" key="3">
    <source>
        <dbReference type="ARBA" id="ARBA00022475"/>
    </source>
</evidence>
<evidence type="ECO:0000256" key="1">
    <source>
        <dbReference type="ARBA" id="ARBA00004202"/>
    </source>
</evidence>
<dbReference type="RefSeq" id="WP_105017464.1">
    <property type="nucleotide sequence ID" value="NZ_MSCN01000001.1"/>
</dbReference>
<dbReference type="Pfam" id="PF00005">
    <property type="entry name" value="ABC_tran"/>
    <property type="match status" value="1"/>
</dbReference>
<name>A0A2S7WU62_9FLAO</name>
<evidence type="ECO:0000256" key="5">
    <source>
        <dbReference type="ARBA" id="ARBA00022741"/>
    </source>
</evidence>
<keyword evidence="3" id="KW-1003">Cell membrane</keyword>
<evidence type="ECO:0000313" key="11">
    <source>
        <dbReference type="EMBL" id="PQJ80861.1"/>
    </source>
</evidence>
<dbReference type="PROSITE" id="PS50893">
    <property type="entry name" value="ABC_TRANSPORTER_2"/>
    <property type="match status" value="1"/>
</dbReference>
<dbReference type="AlphaFoldDB" id="A0A2S7WU62"/>
<dbReference type="PANTHER" id="PTHR42771">
    <property type="entry name" value="IRON(3+)-HYDROXAMATE IMPORT ATP-BINDING PROTEIN FHUC"/>
    <property type="match status" value="1"/>
</dbReference>
<dbReference type="Proteomes" id="UP000238882">
    <property type="component" value="Unassembled WGS sequence"/>
</dbReference>
<dbReference type="SUPFAM" id="SSF52540">
    <property type="entry name" value="P-loop containing nucleoside triphosphate hydrolases"/>
    <property type="match status" value="1"/>
</dbReference>
<dbReference type="EMBL" id="MSCN01000001">
    <property type="protein sequence ID" value="PQJ80861.1"/>
    <property type="molecule type" value="Genomic_DNA"/>
</dbReference>
<dbReference type="SMART" id="SM00382">
    <property type="entry name" value="AAA"/>
    <property type="match status" value="1"/>
</dbReference>
<comment type="caution">
    <text evidence="11">The sequence shown here is derived from an EMBL/GenBank/DDBJ whole genome shotgun (WGS) entry which is preliminary data.</text>
</comment>
<reference evidence="11 12" key="1">
    <citation type="submission" date="2016-12" db="EMBL/GenBank/DDBJ databases">
        <title>Trade-off between light-utilization and light-protection in marine flavobacteria.</title>
        <authorList>
            <person name="Kumagai Y."/>
            <person name="Yoshizawa S."/>
            <person name="Kogure K."/>
            <person name="Iwasaki W."/>
        </authorList>
    </citation>
    <scope>NUCLEOTIDE SEQUENCE [LARGE SCALE GENOMIC DNA]</scope>
    <source>
        <strain evidence="11 12">NBRC 108759</strain>
    </source>
</reference>
<dbReference type="GO" id="GO:0005524">
    <property type="term" value="F:ATP binding"/>
    <property type="evidence" value="ECO:0007669"/>
    <property type="project" value="UniProtKB-KW"/>
</dbReference>
<comment type="subcellular location">
    <subcellularLocation>
        <location evidence="1">Cell membrane</location>
        <topology evidence="1">Peripheral membrane protein</topology>
    </subcellularLocation>
</comment>
<organism evidence="11 12">
    <name type="scientific">Polaribacter porphyrae</name>
    <dbReference type="NCBI Taxonomy" id="1137780"/>
    <lineage>
        <taxon>Bacteria</taxon>
        <taxon>Pseudomonadati</taxon>
        <taxon>Bacteroidota</taxon>
        <taxon>Flavobacteriia</taxon>
        <taxon>Flavobacteriales</taxon>
        <taxon>Flavobacteriaceae</taxon>
    </lineage>
</organism>
<sequence length="265" mass="30139">MIKSKENIILKTENLSIGYQSKKAKTIVAAGINLSLKKGQLITVLGKNGIGKSTLLRTIAKVQHPISGNVFLNDKNLHDYTNRELATKLSLVLTDRLPESQLTVFELIALGRQPYTNWIDKLTKEDIEKVNIAIHQTEIQHLKNKRFYELSDGQSQRVLIARALAQDTEIMILDEPTAHLDLHHTIQIFKLLKKLVSKTSKTIILSSHQVNLSINFSNYILLFTDNNLHSGIPNELITKGHFDNLFPKETVNFNRELQQFIINNQ</sequence>
<accession>A0A2S7WU62</accession>
<evidence type="ECO:0000256" key="2">
    <source>
        <dbReference type="ARBA" id="ARBA00022448"/>
    </source>
</evidence>
<feature type="domain" description="ABC transporter" evidence="10">
    <location>
        <begin position="10"/>
        <end position="250"/>
    </location>
</feature>
<dbReference type="OrthoDB" id="9787851at2"/>
<keyword evidence="9" id="KW-0472">Membrane</keyword>
<evidence type="ECO:0000256" key="4">
    <source>
        <dbReference type="ARBA" id="ARBA00022496"/>
    </source>
</evidence>
<keyword evidence="12" id="KW-1185">Reference proteome</keyword>
<dbReference type="InterPro" id="IPR003593">
    <property type="entry name" value="AAA+_ATPase"/>
</dbReference>
<evidence type="ECO:0000256" key="7">
    <source>
        <dbReference type="ARBA" id="ARBA00023004"/>
    </source>
</evidence>
<dbReference type="GO" id="GO:0005886">
    <property type="term" value="C:plasma membrane"/>
    <property type="evidence" value="ECO:0007669"/>
    <property type="project" value="UniProtKB-SubCell"/>
</dbReference>
<dbReference type="PANTHER" id="PTHR42771:SF2">
    <property type="entry name" value="IRON(3+)-HYDROXAMATE IMPORT ATP-BINDING PROTEIN FHUC"/>
    <property type="match status" value="1"/>
</dbReference>
<dbReference type="CDD" id="cd03214">
    <property type="entry name" value="ABC_Iron-Siderophores_B12_Hemin"/>
    <property type="match status" value="1"/>
</dbReference>